<name>A8NK15_COPC7</name>
<dbReference type="GeneID" id="6011025"/>
<feature type="compositionally biased region" description="Basic residues" evidence="1">
    <location>
        <begin position="42"/>
        <end position="53"/>
    </location>
</feature>
<dbReference type="InParanoid" id="A8NK15"/>
<dbReference type="KEGG" id="cci:CC1G_02246"/>
<dbReference type="RefSeq" id="XP_001834510.1">
    <property type="nucleotide sequence ID" value="XM_001834458.1"/>
</dbReference>
<dbReference type="VEuPathDB" id="FungiDB:CC1G_02246"/>
<protein>
    <submittedName>
        <fullName evidence="2">Uncharacterized protein</fullName>
    </submittedName>
</protein>
<evidence type="ECO:0000313" key="2">
    <source>
        <dbReference type="EMBL" id="EAU87487.1"/>
    </source>
</evidence>
<gene>
    <name evidence="2" type="ORF">CC1G_02246</name>
</gene>
<proteinExistence type="predicted"/>
<keyword evidence="3" id="KW-1185">Reference proteome</keyword>
<reference evidence="2 3" key="1">
    <citation type="journal article" date="2010" name="Proc. Natl. Acad. Sci. U.S.A.">
        <title>Insights into evolution of multicellular fungi from the assembled chromosomes of the mushroom Coprinopsis cinerea (Coprinus cinereus).</title>
        <authorList>
            <person name="Stajich J.E."/>
            <person name="Wilke S.K."/>
            <person name="Ahren D."/>
            <person name="Au C.H."/>
            <person name="Birren B.W."/>
            <person name="Borodovsky M."/>
            <person name="Burns C."/>
            <person name="Canback B."/>
            <person name="Casselton L.A."/>
            <person name="Cheng C.K."/>
            <person name="Deng J."/>
            <person name="Dietrich F.S."/>
            <person name="Fargo D.C."/>
            <person name="Farman M.L."/>
            <person name="Gathman A.C."/>
            <person name="Goldberg J."/>
            <person name="Guigo R."/>
            <person name="Hoegger P.J."/>
            <person name="Hooker J.B."/>
            <person name="Huggins A."/>
            <person name="James T.Y."/>
            <person name="Kamada T."/>
            <person name="Kilaru S."/>
            <person name="Kodira C."/>
            <person name="Kues U."/>
            <person name="Kupfer D."/>
            <person name="Kwan H.S."/>
            <person name="Lomsadze A."/>
            <person name="Li W."/>
            <person name="Lilly W.W."/>
            <person name="Ma L.J."/>
            <person name="Mackey A.J."/>
            <person name="Manning G."/>
            <person name="Martin F."/>
            <person name="Muraguchi H."/>
            <person name="Natvig D.O."/>
            <person name="Palmerini H."/>
            <person name="Ramesh M.A."/>
            <person name="Rehmeyer C.J."/>
            <person name="Roe B.A."/>
            <person name="Shenoy N."/>
            <person name="Stanke M."/>
            <person name="Ter-Hovhannisyan V."/>
            <person name="Tunlid A."/>
            <person name="Velagapudi R."/>
            <person name="Vision T.J."/>
            <person name="Zeng Q."/>
            <person name="Zolan M.E."/>
            <person name="Pukkila P.J."/>
        </authorList>
    </citation>
    <scope>NUCLEOTIDE SEQUENCE [LARGE SCALE GENOMIC DNA]</scope>
    <source>
        <strain evidence="3">Okayama-7 / 130 / ATCC MYA-4618 / FGSC 9003</strain>
    </source>
</reference>
<dbReference type="AlphaFoldDB" id="A8NK15"/>
<sequence>MDSETDEQVPISSYELYIALHGDKDAEKRTPEKSQSLFMSLHGKKSKKNRRHRSRAYYRRDKSTWSLVLVDDNAFFTIYHIIATPFHGVNGTNETGRFVYDLEKIEGIQIGLMKDPSRYPKTRLLEYQIDIEPKLRLLQSIHVAEFPVHKIEEFENVLRRTFKAATVNPATSQAAVSQQWVPMVLSDLADAGFEGVLPWPRNEIARQFDLLLDTEGVIEM</sequence>
<organism evidence="2 3">
    <name type="scientific">Coprinopsis cinerea (strain Okayama-7 / 130 / ATCC MYA-4618 / FGSC 9003)</name>
    <name type="common">Inky cap fungus</name>
    <name type="synonym">Hormographiella aspergillata</name>
    <dbReference type="NCBI Taxonomy" id="240176"/>
    <lineage>
        <taxon>Eukaryota</taxon>
        <taxon>Fungi</taxon>
        <taxon>Dikarya</taxon>
        <taxon>Basidiomycota</taxon>
        <taxon>Agaricomycotina</taxon>
        <taxon>Agaricomycetes</taxon>
        <taxon>Agaricomycetidae</taxon>
        <taxon>Agaricales</taxon>
        <taxon>Agaricineae</taxon>
        <taxon>Psathyrellaceae</taxon>
        <taxon>Coprinopsis</taxon>
    </lineage>
</organism>
<feature type="region of interest" description="Disordered" evidence="1">
    <location>
        <begin position="25"/>
        <end position="53"/>
    </location>
</feature>
<evidence type="ECO:0000313" key="3">
    <source>
        <dbReference type="Proteomes" id="UP000001861"/>
    </source>
</evidence>
<dbReference type="Proteomes" id="UP000001861">
    <property type="component" value="Unassembled WGS sequence"/>
</dbReference>
<comment type="caution">
    <text evidence="2">The sequence shown here is derived from an EMBL/GenBank/DDBJ whole genome shotgun (WGS) entry which is preliminary data.</text>
</comment>
<evidence type="ECO:0000256" key="1">
    <source>
        <dbReference type="SAM" id="MobiDB-lite"/>
    </source>
</evidence>
<dbReference type="EMBL" id="AACS02000010">
    <property type="protein sequence ID" value="EAU87487.1"/>
    <property type="molecule type" value="Genomic_DNA"/>
</dbReference>
<accession>A8NK15</accession>